<protein>
    <submittedName>
        <fullName evidence="1">Uncharacterized protein</fullName>
    </submittedName>
</protein>
<accession>A0AAD5LHJ7</accession>
<dbReference type="EMBL" id="JAKCXM010000131">
    <property type="protein sequence ID" value="KAJ0401338.1"/>
    <property type="molecule type" value="Genomic_DNA"/>
</dbReference>
<dbReference type="Pfam" id="PF10294">
    <property type="entry name" value="Methyltransf_16"/>
    <property type="match status" value="1"/>
</dbReference>
<comment type="caution">
    <text evidence="1">The sequence shown here is derived from an EMBL/GenBank/DDBJ whole genome shotgun (WGS) entry which is preliminary data.</text>
</comment>
<evidence type="ECO:0000313" key="1">
    <source>
        <dbReference type="EMBL" id="KAJ0401338.1"/>
    </source>
</evidence>
<dbReference type="InterPro" id="IPR029063">
    <property type="entry name" value="SAM-dependent_MTases_sf"/>
</dbReference>
<sequence>MSAPLSPTSAAVVERQITVKDEKTSTVEERRLEFRCDWDVGIGGSVWTSGEILTAHLEMHQEDYREIFEGKNVVELGSGTGYVGLMAAATFQPAKVVLTDLASHLDCIQRNIDGNTAAIQPGVEVRAAELCWGCKDHEDALLASLGATHGVDIILGTDIAYLTEFYEPILHTLRHIANAQTLVLIGLNRSDTGMQFFRRLEQEGFEYYKLSDRQLPSEHRGKDFGLFEIRRRAPVQRIVVAGPSAHQQP</sequence>
<proteinExistence type="predicted"/>
<gene>
    <name evidence="1" type="ORF">P43SY_007907</name>
</gene>
<dbReference type="PANTHER" id="PTHR14614:SF109">
    <property type="entry name" value="RIBOSOMAL LYSINE N-METHYLTRANSFERASE 5"/>
    <property type="match status" value="1"/>
</dbReference>
<dbReference type="Gene3D" id="3.40.50.150">
    <property type="entry name" value="Vaccinia Virus protein VP39"/>
    <property type="match status" value="1"/>
</dbReference>
<dbReference type="SUPFAM" id="SSF53335">
    <property type="entry name" value="S-adenosyl-L-methionine-dependent methyltransferases"/>
    <property type="match status" value="1"/>
</dbReference>
<dbReference type="PANTHER" id="PTHR14614">
    <property type="entry name" value="HEPATOCELLULAR CARCINOMA-ASSOCIATED ANTIGEN"/>
    <property type="match status" value="1"/>
</dbReference>
<name>A0AAD5LHJ7_PYTIN</name>
<reference evidence="1" key="1">
    <citation type="submission" date="2021-12" db="EMBL/GenBank/DDBJ databases">
        <title>Prjna785345.</title>
        <authorList>
            <person name="Rujirawat T."/>
            <person name="Krajaejun T."/>
        </authorList>
    </citation>
    <scope>NUCLEOTIDE SEQUENCE</scope>
    <source>
        <strain evidence="1">Pi057C3</strain>
    </source>
</reference>
<dbReference type="InterPro" id="IPR019410">
    <property type="entry name" value="Methyltransf_16"/>
</dbReference>
<dbReference type="AlphaFoldDB" id="A0AAD5LHJ7"/>
<organism evidence="1 2">
    <name type="scientific">Pythium insidiosum</name>
    <name type="common">Pythiosis disease agent</name>
    <dbReference type="NCBI Taxonomy" id="114742"/>
    <lineage>
        <taxon>Eukaryota</taxon>
        <taxon>Sar</taxon>
        <taxon>Stramenopiles</taxon>
        <taxon>Oomycota</taxon>
        <taxon>Peronosporomycetes</taxon>
        <taxon>Pythiales</taxon>
        <taxon>Pythiaceae</taxon>
        <taxon>Pythium</taxon>
    </lineage>
</organism>
<evidence type="ECO:0000313" key="2">
    <source>
        <dbReference type="Proteomes" id="UP001209570"/>
    </source>
</evidence>
<dbReference type="Proteomes" id="UP001209570">
    <property type="component" value="Unassembled WGS sequence"/>
</dbReference>
<keyword evidence="2" id="KW-1185">Reference proteome</keyword>